<keyword evidence="4 7" id="KW-1133">Transmembrane helix</keyword>
<evidence type="ECO:0000313" key="10">
    <source>
        <dbReference type="Proteomes" id="UP000278804"/>
    </source>
</evidence>
<feature type="transmembrane region" description="Helical" evidence="7">
    <location>
        <begin position="538"/>
        <end position="564"/>
    </location>
</feature>
<evidence type="ECO:0000259" key="8">
    <source>
        <dbReference type="Pfam" id="PF02687"/>
    </source>
</evidence>
<dbReference type="Pfam" id="PF02687">
    <property type="entry name" value="FtsX"/>
    <property type="match status" value="2"/>
</dbReference>
<organism evidence="9 10">
    <name type="scientific">Erysipelothrix piscisicarius</name>
    <dbReference type="NCBI Taxonomy" id="2485784"/>
    <lineage>
        <taxon>Bacteria</taxon>
        <taxon>Bacillati</taxon>
        <taxon>Bacillota</taxon>
        <taxon>Erysipelotrichia</taxon>
        <taxon>Erysipelotrichales</taxon>
        <taxon>Erysipelotrichaceae</taxon>
        <taxon>Erysipelothrix</taxon>
    </lineage>
</organism>
<proteinExistence type="predicted"/>
<evidence type="ECO:0000256" key="3">
    <source>
        <dbReference type="ARBA" id="ARBA00022692"/>
    </source>
</evidence>
<name>A0A3Q8S341_9FIRM</name>
<feature type="transmembrane region" description="Helical" evidence="7">
    <location>
        <begin position="496"/>
        <end position="517"/>
    </location>
</feature>
<dbReference type="InterPro" id="IPR003838">
    <property type="entry name" value="ABC3_permease_C"/>
</dbReference>
<evidence type="ECO:0000256" key="4">
    <source>
        <dbReference type="ARBA" id="ARBA00022989"/>
    </source>
</evidence>
<keyword evidence="3 7" id="KW-0812">Transmembrane</keyword>
<gene>
    <name evidence="9" type="ORF">EEI45_07475</name>
</gene>
<dbReference type="EMBL" id="CP034234">
    <property type="protein sequence ID" value="AZK44589.1"/>
    <property type="molecule type" value="Genomic_DNA"/>
</dbReference>
<dbReference type="InterPro" id="IPR038766">
    <property type="entry name" value="Membrane_comp_ABC_pdt"/>
</dbReference>
<evidence type="ECO:0000313" key="9">
    <source>
        <dbReference type="EMBL" id="AZK44589.1"/>
    </source>
</evidence>
<keyword evidence="6" id="KW-0175">Coiled coil</keyword>
<dbReference type="RefSeq" id="WP_125164748.1">
    <property type="nucleotide sequence ID" value="NZ_CP034234.1"/>
</dbReference>
<dbReference type="GO" id="GO:0005886">
    <property type="term" value="C:plasma membrane"/>
    <property type="evidence" value="ECO:0007669"/>
    <property type="project" value="UniProtKB-SubCell"/>
</dbReference>
<comment type="subcellular location">
    <subcellularLocation>
        <location evidence="1">Cell membrane</location>
        <topology evidence="1">Multi-pass membrane protein</topology>
    </subcellularLocation>
</comment>
<sequence>MVKDILREIKAKWFQFVAILIITALGVGFFVGIRVTGYDMRATGNRYMKESEVMDLEYRHSLGIDQAMLDQLSDIVDGDAVGVYDGDAFMNLRDVDGVMKVIDLNDQTEKDITLVDGRMPSHKNEVVVDKVLQEHRGFSLGDTIKLKKNDVFRPANLKIVGFAESSLYMNLERGQSKVGSGNVLGFMYGFDLDKEIDVFTSARFVFAEGADVEDQKQRIKDHEASLSSQRFDRASKPAFEKLQGAQEELDQKRLEADREFAKGAQALTQSKLQLQDAHEELENGILELSSQPGPGDLQTKIDSAVRRFAQTVGERENILKGYETELEEGKAQYTSGLESLESKRPEIDALKEIVDSLPEPQKTEALTAIASFDKAEATLNATKLELDQNETEIKTGYERLEQGKVEFKAGQERIQKGIQEYNQGLKSLTEAEQAFNLKKTEAYDQIESGQKEIDEGLQELEEADHGKLYLLDREDVLIGYREFYQDSDRIEAIGQVFPLIFFGVAILVTLSTVTRMVDESRMQMGVYKALGYSWFASAMKFVGFTGLAWILGSILGLIMGFYMIPTLIYNAYRIMYLTPELERGFVWSYAAVPLLISFVSSVGVAMIKSMSVSREKAANLLRPPLPKSGQRILLERIPMIWDRLSFLYKVSLRNLFRNKTRFAMTVVGIGGCCGLLITGFGIKHSIYSIVDKQFDEVIQYDGMVLYDRDISTENITVTDSIHLATEAAKVDDLDVTLYVAEDFKALPNFIQLKDRHTKAPISVEKDPIVITEKLAILKNVDVGDVMTFRVNEQEYEFEIGGISENYVAHYIFMSEAQHQVLTGKKLPENMYLFNTSDDHDQVAEKLLSQDSVFNVSFLGDMRESYQDMMGNFDIVIYVIVGAAFALEVIVLLNLITMNISERYKELATLKVLGFYPKELATYILRENIILTLMSLIFGVGFGYFLHQFVVVQAELDAIMFNRELLPMSIVLAIVLTFALSIVINILMARRANNVNMSEALKTFDD</sequence>
<feature type="transmembrane region" description="Helical" evidence="7">
    <location>
        <begin position="874"/>
        <end position="895"/>
    </location>
</feature>
<dbReference type="PANTHER" id="PTHR30287:SF1">
    <property type="entry name" value="INNER MEMBRANE PROTEIN"/>
    <property type="match status" value="1"/>
</dbReference>
<evidence type="ECO:0000256" key="2">
    <source>
        <dbReference type="ARBA" id="ARBA00022475"/>
    </source>
</evidence>
<keyword evidence="10" id="KW-1185">Reference proteome</keyword>
<evidence type="ECO:0000256" key="5">
    <source>
        <dbReference type="ARBA" id="ARBA00023136"/>
    </source>
</evidence>
<reference evidence="9 10" key="1">
    <citation type="journal article" date="2020" name="Int. J. Syst. Evol. Microbiol.">
        <title>Description of Erysipelothrix piscisicarius sp. nov., an emergent fish pathogen, and assessment of virulence using a tiger barb (Puntigrus tetrazona) infection model.</title>
        <authorList>
            <person name="Pomaranski E.K."/>
            <person name="Griffin M.J."/>
            <person name="Camus A.C."/>
            <person name="Armwood A.R."/>
            <person name="Shelley J."/>
            <person name="Waldbieser G.C."/>
            <person name="LaFrentz B.R."/>
            <person name="Garcia J.C."/>
            <person name="Yanong R."/>
            <person name="Soto E."/>
        </authorList>
    </citation>
    <scope>NUCLEOTIDE SEQUENCE [LARGE SCALE GENOMIC DNA]</scope>
    <source>
        <strain evidence="9 10">15TAL0474</strain>
    </source>
</reference>
<keyword evidence="5 7" id="KW-0472">Membrane</keyword>
<feature type="transmembrane region" description="Helical" evidence="7">
    <location>
        <begin position="12"/>
        <end position="33"/>
    </location>
</feature>
<feature type="transmembrane region" description="Helical" evidence="7">
    <location>
        <begin position="965"/>
        <end position="987"/>
    </location>
</feature>
<feature type="coiled-coil region" evidence="6">
    <location>
        <begin position="239"/>
        <end position="291"/>
    </location>
</feature>
<feature type="domain" description="ABC3 transporter permease C-terminal" evidence="8">
    <location>
        <begin position="878"/>
        <end position="995"/>
    </location>
</feature>
<evidence type="ECO:0000256" key="6">
    <source>
        <dbReference type="SAM" id="Coils"/>
    </source>
</evidence>
<dbReference type="Proteomes" id="UP000278804">
    <property type="component" value="Chromosome"/>
</dbReference>
<feature type="transmembrane region" description="Helical" evidence="7">
    <location>
        <begin position="927"/>
        <end position="945"/>
    </location>
</feature>
<evidence type="ECO:0000256" key="1">
    <source>
        <dbReference type="ARBA" id="ARBA00004651"/>
    </source>
</evidence>
<keyword evidence="2" id="KW-1003">Cell membrane</keyword>
<protein>
    <submittedName>
        <fullName evidence="9">ABC transporter permease</fullName>
    </submittedName>
</protein>
<feature type="domain" description="ABC3 transporter permease C-terminal" evidence="8">
    <location>
        <begin position="496"/>
        <end position="602"/>
    </location>
</feature>
<evidence type="ECO:0000256" key="7">
    <source>
        <dbReference type="SAM" id="Phobius"/>
    </source>
</evidence>
<feature type="transmembrane region" description="Helical" evidence="7">
    <location>
        <begin position="584"/>
        <end position="607"/>
    </location>
</feature>
<dbReference type="KEGG" id="eri:EEI45_07475"/>
<dbReference type="PANTHER" id="PTHR30287">
    <property type="entry name" value="MEMBRANE COMPONENT OF PREDICTED ABC SUPERFAMILY METABOLITE UPTAKE TRANSPORTER"/>
    <property type="match status" value="1"/>
</dbReference>
<dbReference type="AlphaFoldDB" id="A0A3Q8S341"/>
<feature type="transmembrane region" description="Helical" evidence="7">
    <location>
        <begin position="662"/>
        <end position="682"/>
    </location>
</feature>
<accession>A0A3Q8S341</accession>